<dbReference type="Gene3D" id="1.10.10.1890">
    <property type="entry name" value="Ska1 microtubule binding domain-like"/>
    <property type="match status" value="1"/>
</dbReference>
<comment type="similarity">
    <text evidence="2">Belongs to the plant LTP family. PEARLI1 subfamily.</text>
</comment>
<evidence type="ECO:0000256" key="5">
    <source>
        <dbReference type="ARBA" id="ARBA00075755"/>
    </source>
</evidence>
<gene>
    <name evidence="7" type="ORF">F3Y22_tig00007387pilonHSYRG00048</name>
</gene>
<sequence>MDPKQVGSSLDSLISSFNTRIAELQELVIARNRELTRNSVPFSISPLFLYPASSVADLSAIVAALKGMELQVKVIKDRLYDEAEAIPKAKLRLLISEIDCQIAAAEKEVAELSAYVPSYLPERTTKTLNLDSDIGLVPEAFKKQPNQGTMVEEPVALPKEKKSRGSPPLWYITASELDSLSSYMRGRLTLEKVNAAISDMATYAEANYQLVDASKKKLAENLWERALELRDIATTDSVKGKHFFLETDMKGPSLKLDNTGKAILTWKPLLFSSLSTLYPCPPTPKSPRPPSSAVYCPRDALKLGVCANLLNDLVHVFVGTPPKSPCCPLLGSLADLEAAVCLCTDITANVLGINLNVPLSLSLVLNYCGKGVPKGFQCA</sequence>
<dbReference type="InterPro" id="IPR027923">
    <property type="entry name" value="Hydrophob_seed_dom"/>
</dbReference>
<dbReference type="Gene3D" id="1.10.110.10">
    <property type="entry name" value="Plant lipid-transfer and hydrophobic proteins"/>
    <property type="match status" value="1"/>
</dbReference>
<dbReference type="EMBL" id="VEPZ02000385">
    <property type="protein sequence ID" value="KAE8726167.1"/>
    <property type="molecule type" value="Genomic_DNA"/>
</dbReference>
<dbReference type="InterPro" id="IPR016140">
    <property type="entry name" value="Bifunc_inhib/LTP/seed_store"/>
</dbReference>
<dbReference type="GO" id="GO:0072686">
    <property type="term" value="C:mitotic spindle"/>
    <property type="evidence" value="ECO:0007669"/>
    <property type="project" value="TreeGrafter"/>
</dbReference>
<comment type="similarity">
    <text evidence="1">Belongs to the SKA1 family.</text>
</comment>
<protein>
    <recommendedName>
        <fullName evidence="4">SKA complex subunit 1 homolog</fullName>
    </recommendedName>
    <alternativeName>
        <fullName evidence="5">Spindle and kinetochore-associated protein 1 homolog</fullName>
    </alternativeName>
</protein>
<dbReference type="CDD" id="cd01958">
    <property type="entry name" value="HPS_like"/>
    <property type="match status" value="1"/>
</dbReference>
<dbReference type="GO" id="GO:0051301">
    <property type="term" value="P:cell division"/>
    <property type="evidence" value="ECO:0007669"/>
    <property type="project" value="InterPro"/>
</dbReference>
<evidence type="ECO:0000256" key="3">
    <source>
        <dbReference type="ARBA" id="ARBA00023054"/>
    </source>
</evidence>
<dbReference type="SMART" id="SM00499">
    <property type="entry name" value="AAI"/>
    <property type="match status" value="1"/>
</dbReference>
<dbReference type="GO" id="GO:0000278">
    <property type="term" value="P:mitotic cell cycle"/>
    <property type="evidence" value="ECO:0007669"/>
    <property type="project" value="TreeGrafter"/>
</dbReference>
<accession>A0A6A3CBY2</accession>
<evidence type="ECO:0000313" key="8">
    <source>
        <dbReference type="Proteomes" id="UP000436088"/>
    </source>
</evidence>
<dbReference type="GO" id="GO:0005876">
    <property type="term" value="C:spindle microtubule"/>
    <property type="evidence" value="ECO:0007669"/>
    <property type="project" value="TreeGrafter"/>
</dbReference>
<dbReference type="Pfam" id="PF07160">
    <property type="entry name" value="SKA1"/>
    <property type="match status" value="1"/>
</dbReference>
<dbReference type="PANTHER" id="PTHR28573">
    <property type="entry name" value="SPINDLE AND KINETOCHORE-ASSOCIATED PROTEIN 1"/>
    <property type="match status" value="1"/>
</dbReference>
<comment type="caution">
    <text evidence="7">The sequence shown here is derived from an EMBL/GenBank/DDBJ whole genome shotgun (WGS) entry which is preliminary data.</text>
</comment>
<dbReference type="AlphaFoldDB" id="A0A6A3CBY2"/>
<dbReference type="GO" id="GO:0000940">
    <property type="term" value="C:outer kinetochore"/>
    <property type="evidence" value="ECO:0007669"/>
    <property type="project" value="TreeGrafter"/>
</dbReference>
<proteinExistence type="inferred from homology"/>
<dbReference type="GO" id="GO:0008017">
    <property type="term" value="F:microtubule binding"/>
    <property type="evidence" value="ECO:0007669"/>
    <property type="project" value="InterPro"/>
</dbReference>
<evidence type="ECO:0000313" key="7">
    <source>
        <dbReference type="EMBL" id="KAE8726167.1"/>
    </source>
</evidence>
<dbReference type="Pfam" id="PF14547">
    <property type="entry name" value="Hydrophob_seed"/>
    <property type="match status" value="1"/>
</dbReference>
<dbReference type="GO" id="GO:0007059">
    <property type="term" value="P:chromosome segregation"/>
    <property type="evidence" value="ECO:0007669"/>
    <property type="project" value="InterPro"/>
</dbReference>
<dbReference type="FunFam" id="1.10.10.1890:FF:000002">
    <property type="entry name" value="Spindle and kinetochore-associated protein 1"/>
    <property type="match status" value="1"/>
</dbReference>
<dbReference type="InterPro" id="IPR009829">
    <property type="entry name" value="SKA1"/>
</dbReference>
<dbReference type="InterPro" id="IPR042031">
    <property type="entry name" value="SKA1_MBD_sf"/>
</dbReference>
<evidence type="ECO:0000259" key="6">
    <source>
        <dbReference type="SMART" id="SM00499"/>
    </source>
</evidence>
<keyword evidence="8" id="KW-1185">Reference proteome</keyword>
<keyword evidence="3" id="KW-0175">Coiled coil</keyword>
<feature type="domain" description="Bifunctional inhibitor/plant lipid transfer protein/seed storage helical" evidence="6">
    <location>
        <begin position="296"/>
        <end position="378"/>
    </location>
</feature>
<dbReference type="Proteomes" id="UP000436088">
    <property type="component" value="Unassembled WGS sequence"/>
</dbReference>
<reference evidence="7" key="1">
    <citation type="submission" date="2019-09" db="EMBL/GenBank/DDBJ databases">
        <title>Draft genome information of white flower Hibiscus syriacus.</title>
        <authorList>
            <person name="Kim Y.-M."/>
        </authorList>
    </citation>
    <scope>NUCLEOTIDE SEQUENCE [LARGE SCALE GENOMIC DNA]</scope>
    <source>
        <strain evidence="7">YM2019G1</strain>
    </source>
</reference>
<evidence type="ECO:0000256" key="1">
    <source>
        <dbReference type="ARBA" id="ARBA00006836"/>
    </source>
</evidence>
<organism evidence="7 8">
    <name type="scientific">Hibiscus syriacus</name>
    <name type="common">Rose of Sharon</name>
    <dbReference type="NCBI Taxonomy" id="106335"/>
    <lineage>
        <taxon>Eukaryota</taxon>
        <taxon>Viridiplantae</taxon>
        <taxon>Streptophyta</taxon>
        <taxon>Embryophyta</taxon>
        <taxon>Tracheophyta</taxon>
        <taxon>Spermatophyta</taxon>
        <taxon>Magnoliopsida</taxon>
        <taxon>eudicotyledons</taxon>
        <taxon>Gunneridae</taxon>
        <taxon>Pentapetalae</taxon>
        <taxon>rosids</taxon>
        <taxon>malvids</taxon>
        <taxon>Malvales</taxon>
        <taxon>Malvaceae</taxon>
        <taxon>Malvoideae</taxon>
        <taxon>Hibiscus</taxon>
    </lineage>
</organism>
<dbReference type="SUPFAM" id="SSF47699">
    <property type="entry name" value="Bifunctional inhibitor/lipid-transfer protein/seed storage 2S albumin"/>
    <property type="match status" value="1"/>
</dbReference>
<name>A0A6A3CBY2_HIBSY</name>
<dbReference type="InterPro" id="IPR036312">
    <property type="entry name" value="Bifun_inhib/LTP/seed_sf"/>
</dbReference>
<dbReference type="GO" id="GO:0031110">
    <property type="term" value="P:regulation of microtubule polymerization or depolymerization"/>
    <property type="evidence" value="ECO:0007669"/>
    <property type="project" value="TreeGrafter"/>
</dbReference>
<evidence type="ECO:0000256" key="4">
    <source>
        <dbReference type="ARBA" id="ARBA00068507"/>
    </source>
</evidence>
<evidence type="ECO:0000256" key="2">
    <source>
        <dbReference type="ARBA" id="ARBA00008965"/>
    </source>
</evidence>
<dbReference type="PANTHER" id="PTHR28573:SF1">
    <property type="entry name" value="SPINDLE AND KINETOCHORE-ASSOCIATED PROTEIN 1"/>
    <property type="match status" value="1"/>
</dbReference>